<dbReference type="InterPro" id="IPR012337">
    <property type="entry name" value="RNaseH-like_sf"/>
</dbReference>
<dbReference type="InterPro" id="IPR036397">
    <property type="entry name" value="RNaseH_sf"/>
</dbReference>
<dbReference type="Gene3D" id="3.30.420.10">
    <property type="entry name" value="Ribonuclease H-like superfamily/Ribonuclease H"/>
    <property type="match status" value="1"/>
</dbReference>
<reference evidence="3" key="1">
    <citation type="journal article" date="2015" name="Nature">
        <title>Complex archaea that bridge the gap between prokaryotes and eukaryotes.</title>
        <authorList>
            <person name="Spang A."/>
            <person name="Saw J.H."/>
            <person name="Jorgensen S.L."/>
            <person name="Zaremba-Niedzwiedzka K."/>
            <person name="Martijn J."/>
            <person name="Lind A.E."/>
            <person name="van Eijk R."/>
            <person name="Schleper C."/>
            <person name="Guy L."/>
            <person name="Ettema T.J."/>
        </authorList>
    </citation>
    <scope>NUCLEOTIDE SEQUENCE</scope>
</reference>
<accession>A0A0F9ALK3</accession>
<name>A0A0F9ALK3_9ZZZZ</name>
<evidence type="ECO:0000256" key="1">
    <source>
        <dbReference type="SAM" id="MobiDB-lite"/>
    </source>
</evidence>
<dbReference type="Pfam" id="PF13482">
    <property type="entry name" value="RNase_H_2"/>
    <property type="match status" value="1"/>
</dbReference>
<dbReference type="InterPro" id="IPR038720">
    <property type="entry name" value="YprB_RNase_H-like_dom"/>
</dbReference>
<organism evidence="3">
    <name type="scientific">marine sediment metagenome</name>
    <dbReference type="NCBI Taxonomy" id="412755"/>
    <lineage>
        <taxon>unclassified sequences</taxon>
        <taxon>metagenomes</taxon>
        <taxon>ecological metagenomes</taxon>
    </lineage>
</organism>
<comment type="caution">
    <text evidence="3">The sequence shown here is derived from an EMBL/GenBank/DDBJ whole genome shotgun (WGS) entry which is preliminary data.</text>
</comment>
<protein>
    <recommendedName>
        <fullName evidence="2">YprB ribonuclease H-like domain-containing protein</fullName>
    </recommendedName>
</protein>
<evidence type="ECO:0000313" key="3">
    <source>
        <dbReference type="EMBL" id="KKK73086.1"/>
    </source>
</evidence>
<gene>
    <name evidence="3" type="ORF">LCGC14_2897350</name>
</gene>
<dbReference type="SUPFAM" id="SSF53098">
    <property type="entry name" value="Ribonuclease H-like"/>
    <property type="match status" value="1"/>
</dbReference>
<dbReference type="EMBL" id="LAZR01056948">
    <property type="protein sequence ID" value="KKK73086.1"/>
    <property type="molecule type" value="Genomic_DNA"/>
</dbReference>
<evidence type="ECO:0000259" key="2">
    <source>
        <dbReference type="Pfam" id="PF13482"/>
    </source>
</evidence>
<sequence length="239" mass="27283">MLAFIWRSKTEWIPPSMIESEVFMLSWSAKWSDETKIRSQVLTSAEAKAEDDGRIVEGLAKLVRKADYVVGHNVNKFDLKRLNTRVLLNGSQPLGSVQTIDTLLIARQSFDFASNRLGFIAKLLGLGEKHSTSFDLWRRCVRGEAKALKEMRAYNVTDTILVESVFRAMAPYAKKIPRLIDAAEWRQENCPYCGDPREKTASTKRHKRDGEHRTNVNTFPKYRCSNCGRNYRVGRPSAP</sequence>
<feature type="domain" description="YprB ribonuclease H-like" evidence="2">
    <location>
        <begin position="34"/>
        <end position="167"/>
    </location>
</feature>
<dbReference type="GO" id="GO:0003676">
    <property type="term" value="F:nucleic acid binding"/>
    <property type="evidence" value="ECO:0007669"/>
    <property type="project" value="InterPro"/>
</dbReference>
<feature type="region of interest" description="Disordered" evidence="1">
    <location>
        <begin position="196"/>
        <end position="215"/>
    </location>
</feature>
<proteinExistence type="predicted"/>
<dbReference type="AlphaFoldDB" id="A0A0F9ALK3"/>